<name>A0ABY4CHF1_9BACL</name>
<evidence type="ECO:0008006" key="3">
    <source>
        <dbReference type="Google" id="ProtNLM"/>
    </source>
</evidence>
<organism evidence="1 2">
    <name type="scientific">Fodinisporobacter ferrooxydans</name>
    <dbReference type="NCBI Taxonomy" id="2901836"/>
    <lineage>
        <taxon>Bacteria</taxon>
        <taxon>Bacillati</taxon>
        <taxon>Bacillota</taxon>
        <taxon>Bacilli</taxon>
        <taxon>Bacillales</taxon>
        <taxon>Alicyclobacillaceae</taxon>
        <taxon>Fodinisporobacter</taxon>
    </lineage>
</organism>
<dbReference type="RefSeq" id="WP_347436475.1">
    <property type="nucleotide sequence ID" value="NZ_CP089291.1"/>
</dbReference>
<reference evidence="1" key="1">
    <citation type="submission" date="2021-12" db="EMBL/GenBank/DDBJ databases">
        <title>Alicyclobacillaceae gen. nov., sp. nov., isolated from chalcocite enrichment system.</title>
        <authorList>
            <person name="Jiang Z."/>
        </authorList>
    </citation>
    <scope>NUCLEOTIDE SEQUENCE</scope>
    <source>
        <strain evidence="1">MYW30-H2</strain>
    </source>
</reference>
<evidence type="ECO:0000313" key="2">
    <source>
        <dbReference type="Proteomes" id="UP000830167"/>
    </source>
</evidence>
<gene>
    <name evidence="1" type="ORF">LSG31_18195</name>
</gene>
<protein>
    <recommendedName>
        <fullName evidence="3">DUF2642 domain-containing protein</fullName>
    </recommendedName>
</protein>
<keyword evidence="2" id="KW-1185">Reference proteome</keyword>
<evidence type="ECO:0000313" key="1">
    <source>
        <dbReference type="EMBL" id="UOF89784.1"/>
    </source>
</evidence>
<dbReference type="Proteomes" id="UP000830167">
    <property type="component" value="Chromosome"/>
</dbReference>
<proteinExistence type="predicted"/>
<sequence>MFEKLIQEKQKVDIMYAKGTDYDFFIGIITEFDSTSGLIRITCKDQEYILPLASIRRIRIITN</sequence>
<accession>A0ABY4CHF1</accession>
<dbReference type="EMBL" id="CP089291">
    <property type="protein sequence ID" value="UOF89784.1"/>
    <property type="molecule type" value="Genomic_DNA"/>
</dbReference>